<dbReference type="InterPro" id="IPR015003">
    <property type="entry name" value="DUF1853"/>
</dbReference>
<keyword evidence="2" id="KW-1185">Reference proteome</keyword>
<dbReference type="EMBL" id="FWXO01000004">
    <property type="protein sequence ID" value="SMC73850.1"/>
    <property type="molecule type" value="Genomic_DNA"/>
</dbReference>
<protein>
    <recommendedName>
        <fullName evidence="3">DUF1853 domain-containing protein</fullName>
    </recommendedName>
</protein>
<dbReference type="OrthoDB" id="1466769at2"/>
<dbReference type="STRING" id="504486.SAMN05660703_2515"/>
<proteinExistence type="predicted"/>
<evidence type="ECO:0000313" key="1">
    <source>
        <dbReference type="EMBL" id="SMC73850.1"/>
    </source>
</evidence>
<evidence type="ECO:0008006" key="3">
    <source>
        <dbReference type="Google" id="ProtNLM"/>
    </source>
</evidence>
<dbReference type="AlphaFoldDB" id="A0A1W2BLU4"/>
<sequence>MILEQIQGFISTPKLWDGKLLGVEQFEFPSINLHDFQLKPIPQNIRLGHQVECIFHQLIAHSEQYEILLFNQLIKNENRTLGEIDFILKDTKENALLHIELTYKFYLIDDSIPNPIYQLIGPNKKDSFIEKINKIKNHQFKLLHKEETYNLLKNKLIDINKITSKVYFKGQLFIPFHKKNCSIGPFNRESIYGFWITKIDFQSVCFLDFVYFIPTKKEWLVAPHNQVNWKNYDAIIIDINSLHSNFQSPMIWLKNSLNQIEKAFIVWW</sequence>
<name>A0A1W2BLU4_9FLAO</name>
<dbReference type="Proteomes" id="UP000192360">
    <property type="component" value="Unassembled WGS sequence"/>
</dbReference>
<evidence type="ECO:0000313" key="2">
    <source>
        <dbReference type="Proteomes" id="UP000192360"/>
    </source>
</evidence>
<dbReference type="RefSeq" id="WP_084061837.1">
    <property type="nucleotide sequence ID" value="NZ_FWXO01000004.1"/>
</dbReference>
<reference evidence="2" key="1">
    <citation type="submission" date="2017-04" db="EMBL/GenBank/DDBJ databases">
        <authorList>
            <person name="Varghese N."/>
            <person name="Submissions S."/>
        </authorList>
    </citation>
    <scope>NUCLEOTIDE SEQUENCE [LARGE SCALE GENOMIC DNA]</scope>
    <source>
        <strain evidence="2">DSM 21164</strain>
    </source>
</reference>
<gene>
    <name evidence="1" type="ORF">SAMN05660703_2515</name>
</gene>
<accession>A0A1W2BLU4</accession>
<dbReference type="Pfam" id="PF08907">
    <property type="entry name" value="DUF1853"/>
    <property type="match status" value="1"/>
</dbReference>
<organism evidence="1 2">
    <name type="scientific">Cellulophaga tyrosinoxydans</name>
    <dbReference type="NCBI Taxonomy" id="504486"/>
    <lineage>
        <taxon>Bacteria</taxon>
        <taxon>Pseudomonadati</taxon>
        <taxon>Bacteroidota</taxon>
        <taxon>Flavobacteriia</taxon>
        <taxon>Flavobacteriales</taxon>
        <taxon>Flavobacteriaceae</taxon>
        <taxon>Cellulophaga</taxon>
    </lineage>
</organism>